<proteinExistence type="predicted"/>
<dbReference type="RefSeq" id="WP_317083963.1">
    <property type="nucleotide sequence ID" value="NZ_CP136594.1"/>
</dbReference>
<dbReference type="Proteomes" id="UP001302429">
    <property type="component" value="Chromosome"/>
</dbReference>
<gene>
    <name evidence="1" type="ORF">RB602_06340</name>
</gene>
<evidence type="ECO:0000313" key="1">
    <source>
        <dbReference type="EMBL" id="WOE76327.1"/>
    </source>
</evidence>
<reference evidence="1 2" key="1">
    <citation type="submission" date="2023-10" db="EMBL/GenBank/DDBJ databases">
        <title>Complete genome sequence of a Sphingomonadaceae bacterium.</title>
        <authorList>
            <person name="Yan C."/>
        </authorList>
    </citation>
    <scope>NUCLEOTIDE SEQUENCE [LARGE SCALE GENOMIC DNA]</scope>
    <source>
        <strain evidence="1 2">SCSIO 66989</strain>
    </source>
</reference>
<name>A0AA97FAL2_9SPHN</name>
<dbReference type="KEGG" id="acoa:RB602_06340"/>
<dbReference type="AlphaFoldDB" id="A0AA97FAL2"/>
<sequence>MAGKGGQTVGYHYLMTIVAGIGRGPVDELHEIAVGEKTVIKDHFCDTGPFVINEPELFGGEGKEGGIQGGFYVNMGAAEQVLPPAQNVVIGSKPVRSVTVPDIKQDMGGLVSEFRGFVSVVFDGLVASMNPYLKEWKFRVRRHRAGWFNNNCWYEAKAPIYLANGEIHAMNPAHIVYECLTNPEWGKGEDPASIDENSFIYAANLFCSESFGLCIKWNRQGDVDDFIETICDHVGALVYMDRVTGKYVLKVLRGDYDPQTIPHFDLDSGLLSIVEDDSGSSEQVNEIIVKGFDPRTRQQFEVRAQNIAAWQAHGGPISRTIEHPGLSTTDLGGRVAQRELLAQSPGLKKFRLEFDRRAWQLTPGAVIRISSSRNNISNLVVRLGKITEGATGSGKIMAGALEDVFAMPETSFNEVATSTWTPPITDPSVAPAERLIELGYRDLYRILGPGDLAAANPDDTSIGALAVSPGSGSFLYDLASQADGETDFEINQSLDYTGSATLVDPVGALDTVLNLNNLFAIDEESVDQMVMVDDELMWLSAFDTVTGLATVVRGCGDTIPAPHAALSRLWVVDDDIGTDGRTYLNGERVNARVLPRTSSRVLPLADAALLTADMIGRQARPYPPADVRVSGTSIYTLTGEHVEPVLSWSHRDRIIQEDQPVGHLDASIGPEQGVSYTVRVFDLSGNLVRQETDILGTSWTYTNAMQTTDSPPSVVRMELDAARDGISSWQRYSFPVFLRSGYGFGYGLNYGGA</sequence>
<protein>
    <submittedName>
        <fullName evidence="1">Phage tail protein</fullName>
    </submittedName>
</protein>
<dbReference type="EMBL" id="CP136594">
    <property type="protein sequence ID" value="WOE76327.1"/>
    <property type="molecule type" value="Genomic_DNA"/>
</dbReference>
<organism evidence="1 2">
    <name type="scientific">Alterisphingorhabdus coralli</name>
    <dbReference type="NCBI Taxonomy" id="3071408"/>
    <lineage>
        <taxon>Bacteria</taxon>
        <taxon>Pseudomonadati</taxon>
        <taxon>Pseudomonadota</taxon>
        <taxon>Alphaproteobacteria</taxon>
        <taxon>Sphingomonadales</taxon>
        <taxon>Sphingomonadaceae</taxon>
        <taxon>Alterisphingorhabdus (ex Yan et al. 2024)</taxon>
    </lineage>
</organism>
<evidence type="ECO:0000313" key="2">
    <source>
        <dbReference type="Proteomes" id="UP001302429"/>
    </source>
</evidence>
<accession>A0AA97FAL2</accession>
<keyword evidence="2" id="KW-1185">Reference proteome</keyword>